<dbReference type="KEGG" id="vg:5687506"/>
<evidence type="ECO:0000313" key="1">
    <source>
        <dbReference type="EMBL" id="CAK25000.1"/>
    </source>
</evidence>
<organism evidence="1 2">
    <name type="scientific">Pseudomonas phage LKA1</name>
    <dbReference type="NCBI Taxonomy" id="386793"/>
    <lineage>
        <taxon>Viruses</taxon>
        <taxon>Duplodnaviria</taxon>
        <taxon>Heunggongvirae</taxon>
        <taxon>Uroviricota</taxon>
        <taxon>Caudoviricetes</taxon>
        <taxon>Autographivirales</taxon>
        <taxon>Autoscriptoviridae</taxon>
        <taxon>Stubburvirus</taxon>
        <taxon>Stubburvirus LKA1</taxon>
    </lineage>
</organism>
<dbReference type="GO" id="GO:0004527">
    <property type="term" value="F:exonuclease activity"/>
    <property type="evidence" value="ECO:0007669"/>
    <property type="project" value="UniProtKB-KW"/>
</dbReference>
<dbReference type="RefSeq" id="YP_001522873.1">
    <property type="nucleotide sequence ID" value="NC_009936.1"/>
</dbReference>
<keyword evidence="1" id="KW-0269">Exonuclease</keyword>
<reference evidence="1 2" key="1">
    <citation type="journal article" date="2006" name="J. Bacteriol.">
        <title>Genomic analysis of Pseudomonas aeruginosa phages LKD16 and LKA1: establishment of the phiKMV subgroup within the T7 supergroup.</title>
        <authorList>
            <person name="Ceyssens P.J."/>
            <person name="Lavigne R."/>
            <person name="Mattheus W."/>
            <person name="Chibeu A."/>
            <person name="Hertveldt K."/>
            <person name="Mast J."/>
            <person name="Robben J."/>
            <person name="Volckaert G."/>
        </authorList>
    </citation>
    <scope>NUCLEOTIDE SEQUENCE</scope>
</reference>
<protein>
    <submittedName>
        <fullName evidence="1">Putative DNA exonuclease</fullName>
    </submittedName>
</protein>
<name>Q0E5Y2_9CAUD</name>
<keyword evidence="2" id="KW-1185">Reference proteome</keyword>
<keyword evidence="1" id="KW-0378">Hydrolase</keyword>
<keyword evidence="1" id="KW-0540">Nuclease</keyword>
<sequence length="318" mass="35977">MRTIRGVDVAALGDQFDRMVPNRVLLLDGDGAAYRSSATVKTLDTAVRRFVKEVLTDQFLTGAEEVRVHLTGQGGQKALRGLYPTRKPYQGNRKGKPKPALLEPLRELLGTERRFEYGFPENIVVHLHRYWEADDALVQDGVLYGARSVTKSDDKDLRLTPAPFYESEKGKIDVLPDGDRFGWIDAGYTPSLSLRVKGHGTKFFWAQMLMGDTADHVRGLERWEGKLIAEAGTLDVLGPVEDENEAANRILWAYAKIGQDALAEAQVLWLRRSEQDCAYRYLCELDLDKNLRTWLDQLNGYHQAVIKQKLEERDAEAD</sequence>
<proteinExistence type="predicted"/>
<gene>
    <name evidence="1" type="primary">gp32</name>
</gene>
<dbReference type="Proteomes" id="UP000002089">
    <property type="component" value="Segment"/>
</dbReference>
<dbReference type="OrthoDB" id="6588at10239"/>
<dbReference type="GeneID" id="5687506"/>
<evidence type="ECO:0000313" key="2">
    <source>
        <dbReference type="Proteomes" id="UP000002089"/>
    </source>
</evidence>
<accession>Q0E5Y2</accession>
<dbReference type="EMBL" id="AM265639">
    <property type="protein sequence ID" value="CAK25000.1"/>
    <property type="molecule type" value="Genomic_DNA"/>
</dbReference>